<evidence type="ECO:0000313" key="2">
    <source>
        <dbReference type="Proteomes" id="UP000310719"/>
    </source>
</evidence>
<name>A0A4U9HJ32_9ENTR</name>
<gene>
    <name evidence="1" type="ORF">NCTC13032_01217</name>
</gene>
<proteinExistence type="predicted"/>
<evidence type="ECO:0000313" key="1">
    <source>
        <dbReference type="EMBL" id="VTP64152.1"/>
    </source>
</evidence>
<protein>
    <submittedName>
        <fullName evidence="1">Uncharacterized protein</fullName>
    </submittedName>
</protein>
<dbReference type="EMBL" id="LR590464">
    <property type="protein sequence ID" value="VTP64152.1"/>
    <property type="molecule type" value="Genomic_DNA"/>
</dbReference>
<dbReference type="Proteomes" id="UP000310719">
    <property type="component" value="Chromosome"/>
</dbReference>
<accession>A0A4U9HJ32</accession>
<reference evidence="1 2" key="1">
    <citation type="submission" date="2019-05" db="EMBL/GenBank/DDBJ databases">
        <authorList>
            <consortium name="Pathogen Informatics"/>
        </authorList>
    </citation>
    <scope>NUCLEOTIDE SEQUENCE [LARGE SCALE GENOMIC DNA]</scope>
    <source>
        <strain evidence="1 2">NCTC13032</strain>
    </source>
</reference>
<dbReference type="AlphaFoldDB" id="A0A4U9HJ32"/>
<sequence length="30" mass="3201">MATQLKSKELNSEEIVALAEQALNDRGPSG</sequence>
<organism evidence="1 2">
    <name type="scientific">Leclercia adecarboxylata</name>
    <dbReference type="NCBI Taxonomy" id="83655"/>
    <lineage>
        <taxon>Bacteria</taxon>
        <taxon>Pseudomonadati</taxon>
        <taxon>Pseudomonadota</taxon>
        <taxon>Gammaproteobacteria</taxon>
        <taxon>Enterobacterales</taxon>
        <taxon>Enterobacteriaceae</taxon>
        <taxon>Leclercia</taxon>
    </lineage>
</organism>